<name>A0ABQ6YR16_9NOCA</name>
<feature type="compositionally biased region" description="Pro residues" evidence="1">
    <location>
        <begin position="148"/>
        <end position="159"/>
    </location>
</feature>
<evidence type="ECO:0000256" key="1">
    <source>
        <dbReference type="SAM" id="MobiDB-lite"/>
    </source>
</evidence>
<organism evidence="2 3">
    <name type="scientific">Nocardia caishijiensis</name>
    <dbReference type="NCBI Taxonomy" id="184756"/>
    <lineage>
        <taxon>Bacteria</taxon>
        <taxon>Bacillati</taxon>
        <taxon>Actinomycetota</taxon>
        <taxon>Actinomycetes</taxon>
        <taxon>Mycobacteriales</taxon>
        <taxon>Nocardiaceae</taxon>
        <taxon>Nocardia</taxon>
    </lineage>
</organism>
<feature type="compositionally biased region" description="Basic residues" evidence="1">
    <location>
        <begin position="59"/>
        <end position="68"/>
    </location>
</feature>
<dbReference type="PRINTS" id="PR01217">
    <property type="entry name" value="PRICHEXTENSN"/>
</dbReference>
<proteinExistence type="predicted"/>
<reference evidence="2 3" key="1">
    <citation type="submission" date="2019-07" db="EMBL/GenBank/DDBJ databases">
        <title>Genomic Encyclopedia of Type Strains, Phase IV (KMG-IV): sequencing the most valuable type-strain genomes for metagenomic binning, comparative biology and taxonomic classification.</title>
        <authorList>
            <person name="Goeker M."/>
        </authorList>
    </citation>
    <scope>NUCLEOTIDE SEQUENCE [LARGE SCALE GENOMIC DNA]</scope>
    <source>
        <strain evidence="2 3">DSM 44831</strain>
    </source>
</reference>
<feature type="region of interest" description="Disordered" evidence="1">
    <location>
        <begin position="351"/>
        <end position="374"/>
    </location>
</feature>
<dbReference type="Proteomes" id="UP000798951">
    <property type="component" value="Unassembled WGS sequence"/>
</dbReference>
<feature type="region of interest" description="Disordered" evidence="1">
    <location>
        <begin position="1"/>
        <end position="251"/>
    </location>
</feature>
<evidence type="ECO:0000313" key="2">
    <source>
        <dbReference type="EMBL" id="KAF0848200.1"/>
    </source>
</evidence>
<feature type="compositionally biased region" description="Low complexity" evidence="1">
    <location>
        <begin position="351"/>
        <end position="372"/>
    </location>
</feature>
<comment type="caution">
    <text evidence="2">The sequence shown here is derived from an EMBL/GenBank/DDBJ whole genome shotgun (WGS) entry which is preliminary data.</text>
</comment>
<dbReference type="EMBL" id="VMSD01000002">
    <property type="protein sequence ID" value="KAF0848200.1"/>
    <property type="molecule type" value="Genomic_DNA"/>
</dbReference>
<keyword evidence="3" id="KW-1185">Reference proteome</keyword>
<feature type="compositionally biased region" description="Basic residues" evidence="1">
    <location>
        <begin position="31"/>
        <end position="45"/>
    </location>
</feature>
<feature type="compositionally biased region" description="Basic residues" evidence="1">
    <location>
        <begin position="228"/>
        <end position="238"/>
    </location>
</feature>
<feature type="compositionally biased region" description="Basic residues" evidence="1">
    <location>
        <begin position="7"/>
        <end position="18"/>
    </location>
</feature>
<evidence type="ECO:0000313" key="3">
    <source>
        <dbReference type="Proteomes" id="UP000798951"/>
    </source>
</evidence>
<sequence length="395" mass="45710">MTLAPRAIRRPPTPRRLSKLFSRIPPPTHLRPPRPRNQRTRRRSTTARPQTTTPPYHPPPHRTLRFSQRRSPPTPRPSTSHSNSHRLPSLRNPRRPHRHRRNRIRLLRHRARSLSRHLNKRRPRPSPLLRRQLSAAPRHRLSIATAHPLPPKQRQPPQPLLRRRRRMRSPRPEPPRRLPFPPSAPHRARPRHRCLRRRSVQPRRLRSHRRERALPLVSTHLDPTRPAARLRKPRHHPPPQRPRQPSPSVVVPFRTAPSTAIQLSARHRHQASRPARKTWAILSRAKRAHFAKAFAASRRRTAGPSLSTPTAAHSCNAPRRIRSAGSTWVETSGLPSRPSVRIFLTRTRCRPANSVRRSRASRQSSTRPSTTAVDCSAAINSWSMSRSPRILPPPT</sequence>
<feature type="compositionally biased region" description="Basic residues" evidence="1">
    <location>
        <begin position="92"/>
        <end position="124"/>
    </location>
</feature>
<protein>
    <submittedName>
        <fullName evidence="2">Uncharacterized protein</fullName>
    </submittedName>
</protein>
<feature type="compositionally biased region" description="Low complexity" evidence="1">
    <location>
        <begin position="77"/>
        <end position="91"/>
    </location>
</feature>
<feature type="compositionally biased region" description="Basic residues" evidence="1">
    <location>
        <begin position="186"/>
        <end position="211"/>
    </location>
</feature>
<gene>
    <name evidence="2" type="ORF">FNL39_102348</name>
</gene>
<accession>A0ABQ6YR16</accession>